<feature type="region of interest" description="Disordered" evidence="1">
    <location>
        <begin position="37"/>
        <end position="61"/>
    </location>
</feature>
<dbReference type="Proteomes" id="UP000247233">
    <property type="component" value="Unassembled WGS sequence"/>
</dbReference>
<dbReference type="RefSeq" id="XP_025394988.1">
    <property type="nucleotide sequence ID" value="XM_025541934.1"/>
</dbReference>
<proteinExistence type="predicted"/>
<organism evidence="3 4">
    <name type="scientific">Aspergillus heteromorphus CBS 117.55</name>
    <dbReference type="NCBI Taxonomy" id="1448321"/>
    <lineage>
        <taxon>Eukaryota</taxon>
        <taxon>Fungi</taxon>
        <taxon>Dikarya</taxon>
        <taxon>Ascomycota</taxon>
        <taxon>Pezizomycotina</taxon>
        <taxon>Eurotiomycetes</taxon>
        <taxon>Eurotiomycetidae</taxon>
        <taxon>Eurotiales</taxon>
        <taxon>Aspergillaceae</taxon>
        <taxon>Aspergillus</taxon>
        <taxon>Aspergillus subgen. Circumdati</taxon>
    </lineage>
</organism>
<evidence type="ECO:0000313" key="4">
    <source>
        <dbReference type="Proteomes" id="UP000247233"/>
    </source>
</evidence>
<keyword evidence="2" id="KW-0732">Signal</keyword>
<evidence type="ECO:0000313" key="3">
    <source>
        <dbReference type="EMBL" id="PWY67200.1"/>
    </source>
</evidence>
<dbReference type="VEuPathDB" id="FungiDB:BO70DRAFT_356403"/>
<feature type="chain" id="PRO_5016277805" description="Secreted protein" evidence="2">
    <location>
        <begin position="24"/>
        <end position="110"/>
    </location>
</feature>
<accession>A0A317V4T0</accession>
<protein>
    <recommendedName>
        <fullName evidence="5">Secreted protein</fullName>
    </recommendedName>
</protein>
<evidence type="ECO:0000256" key="2">
    <source>
        <dbReference type="SAM" id="SignalP"/>
    </source>
</evidence>
<reference evidence="3 4" key="1">
    <citation type="submission" date="2016-12" db="EMBL/GenBank/DDBJ databases">
        <title>The genomes of Aspergillus section Nigri reveals drivers in fungal speciation.</title>
        <authorList>
            <consortium name="DOE Joint Genome Institute"/>
            <person name="Vesth T.C."/>
            <person name="Nybo J."/>
            <person name="Theobald S."/>
            <person name="Brandl J."/>
            <person name="Frisvad J.C."/>
            <person name="Nielsen K.F."/>
            <person name="Lyhne E.K."/>
            <person name="Kogle M.E."/>
            <person name="Kuo A."/>
            <person name="Riley R."/>
            <person name="Clum A."/>
            <person name="Nolan M."/>
            <person name="Lipzen A."/>
            <person name="Salamov A."/>
            <person name="Henrissat B."/>
            <person name="Wiebenga A."/>
            <person name="De Vries R.P."/>
            <person name="Grigoriev I.V."/>
            <person name="Mortensen U.H."/>
            <person name="Andersen M.R."/>
            <person name="Baker S.E."/>
        </authorList>
    </citation>
    <scope>NUCLEOTIDE SEQUENCE [LARGE SCALE GENOMIC DNA]</scope>
    <source>
        <strain evidence="3 4">CBS 117.55</strain>
    </source>
</reference>
<dbReference type="EMBL" id="MSFL01000041">
    <property type="protein sequence ID" value="PWY67200.1"/>
    <property type="molecule type" value="Genomic_DNA"/>
</dbReference>
<dbReference type="GeneID" id="37064171"/>
<feature type="compositionally biased region" description="Pro residues" evidence="1">
    <location>
        <begin position="40"/>
        <end position="52"/>
    </location>
</feature>
<keyword evidence="4" id="KW-1185">Reference proteome</keyword>
<comment type="caution">
    <text evidence="3">The sequence shown here is derived from an EMBL/GenBank/DDBJ whole genome shotgun (WGS) entry which is preliminary data.</text>
</comment>
<feature type="signal peptide" evidence="2">
    <location>
        <begin position="1"/>
        <end position="23"/>
    </location>
</feature>
<gene>
    <name evidence="3" type="ORF">BO70DRAFT_356403</name>
</gene>
<evidence type="ECO:0008006" key="5">
    <source>
        <dbReference type="Google" id="ProtNLM"/>
    </source>
</evidence>
<sequence>MHTLFVAFAALLLLLLLLLLSKADFDDHLAWFVSVSLPSPMAPKPPPRPPPLQLRKNKKPKLSGPAVEKVCLSVSVIITDTTGLNSEDRCSFLSSSVLRPLQIHRIIGHK</sequence>
<dbReference type="AlphaFoldDB" id="A0A317V4T0"/>
<name>A0A317V4T0_9EURO</name>
<evidence type="ECO:0000256" key="1">
    <source>
        <dbReference type="SAM" id="MobiDB-lite"/>
    </source>
</evidence>